<reference evidence="3" key="1">
    <citation type="submission" date="2024-06" db="EMBL/GenBank/DDBJ databases">
        <title>Draft Genome Sequence of Deinococcus sonorensis Type Strain KR-87, a Biofilm Producing Representative of the Genus Deinococcus.</title>
        <authorList>
            <person name="Boren L.S."/>
            <person name="Grosso R.A."/>
            <person name="Hugenberg-Cox A.N."/>
            <person name="Hill J.T.E."/>
            <person name="Albert C.M."/>
            <person name="Tuohy J.M."/>
        </authorList>
    </citation>
    <scope>NUCLEOTIDE SEQUENCE</scope>
    <source>
        <strain evidence="3">KR-87</strain>
        <plasmid evidence="3">pDson03</plasmid>
    </source>
</reference>
<protein>
    <submittedName>
        <fullName evidence="3">Carboxylate--amine ligase</fullName>
    </submittedName>
</protein>
<dbReference type="Gene3D" id="3.30.470.20">
    <property type="entry name" value="ATP-grasp fold, B domain"/>
    <property type="match status" value="1"/>
</dbReference>
<proteinExistence type="predicted"/>
<feature type="domain" description="ATP-grasp" evidence="2">
    <location>
        <begin position="139"/>
        <end position="341"/>
    </location>
</feature>
<accession>A0AAU7U7V4</accession>
<keyword evidence="1" id="KW-0547">Nucleotide-binding</keyword>
<dbReference type="PROSITE" id="PS50975">
    <property type="entry name" value="ATP_GRASP"/>
    <property type="match status" value="1"/>
</dbReference>
<gene>
    <name evidence="3" type="ORF">ABOD76_03560</name>
</gene>
<dbReference type="GO" id="GO:0016874">
    <property type="term" value="F:ligase activity"/>
    <property type="evidence" value="ECO:0007669"/>
    <property type="project" value="UniProtKB-KW"/>
</dbReference>
<dbReference type="AlphaFoldDB" id="A0AAU7U7V4"/>
<evidence type="ECO:0000259" key="2">
    <source>
        <dbReference type="PROSITE" id="PS50975"/>
    </source>
</evidence>
<dbReference type="GO" id="GO:0046872">
    <property type="term" value="F:metal ion binding"/>
    <property type="evidence" value="ECO:0007669"/>
    <property type="project" value="InterPro"/>
</dbReference>
<dbReference type="RefSeq" id="WP_350242182.1">
    <property type="nucleotide sequence ID" value="NZ_CP158298.1"/>
</dbReference>
<dbReference type="KEGG" id="dsc:ABOD76_03560"/>
<evidence type="ECO:0000313" key="3">
    <source>
        <dbReference type="EMBL" id="XBV84144.1"/>
    </source>
</evidence>
<dbReference type="SUPFAM" id="SSF56059">
    <property type="entry name" value="Glutathione synthetase ATP-binding domain-like"/>
    <property type="match status" value="1"/>
</dbReference>
<geneLocation type="plasmid" evidence="3">
    <name>pDson03</name>
</geneLocation>
<keyword evidence="1" id="KW-0067">ATP-binding</keyword>
<name>A0AAU7U7V4_9DEIO</name>
<dbReference type="EMBL" id="CP158298">
    <property type="protein sequence ID" value="XBV84144.1"/>
    <property type="molecule type" value="Genomic_DNA"/>
</dbReference>
<keyword evidence="3" id="KW-0436">Ligase</keyword>
<dbReference type="InterPro" id="IPR011761">
    <property type="entry name" value="ATP-grasp"/>
</dbReference>
<evidence type="ECO:0000256" key="1">
    <source>
        <dbReference type="PROSITE-ProRule" id="PRU00409"/>
    </source>
</evidence>
<dbReference type="GO" id="GO:0005524">
    <property type="term" value="F:ATP binding"/>
    <property type="evidence" value="ECO:0007669"/>
    <property type="project" value="UniProtKB-UniRule"/>
</dbReference>
<organism evidence="3">
    <name type="scientific">Deinococcus sonorensis KR-87</name>
    <dbReference type="NCBI Taxonomy" id="694439"/>
    <lineage>
        <taxon>Bacteria</taxon>
        <taxon>Thermotogati</taxon>
        <taxon>Deinococcota</taxon>
        <taxon>Deinococci</taxon>
        <taxon>Deinococcales</taxon>
        <taxon>Deinococcaceae</taxon>
        <taxon>Deinococcus</taxon>
    </lineage>
</organism>
<keyword evidence="3" id="KW-0614">Plasmid</keyword>
<sequence length="427" mass="46916">MLIRERSDLLAALDRINAVDQAAAITFNTHITGLAIARSLGRVGVPVLGLDREAGGLGHRSRHLTALAVCPDVQDGGRAFVDFLMELGPHFRHKPVLFPTNDDWVFAVARHKEELEAHYRVPFSGQAVIDTALNKTALYQLAERLGIAIPESWYLDGLPLDALAAGPHPEVAALAARMAYPVILKPDESRAFYEAFQAKVFVVQNEAEFAERVQAAARQGLRLVAQRIIRTPPGGFYSVCSYLDATSSPRGVFVGRKLEQFPPDFGTSCLADARYVPEIAERGVQVLQALGFHGISEIEFVQDPDSGEHLLLDVNTRSWKWIGLPVASGVDLPLLAYRDATGAPFDAPLQRDGVRWTFLRDYVKLLRARAQVMPEEMVTREEWLGLIRGEVPAAGTLVDGILDAGDPEPFYDVLQGELFGFAYTCAC</sequence>